<keyword evidence="4" id="KW-1185">Reference proteome</keyword>
<organism evidence="3 4">
    <name type="scientific">Pocillopora damicornis</name>
    <name type="common">Cauliflower coral</name>
    <name type="synonym">Millepora damicornis</name>
    <dbReference type="NCBI Taxonomy" id="46731"/>
    <lineage>
        <taxon>Eukaryota</taxon>
        <taxon>Metazoa</taxon>
        <taxon>Cnidaria</taxon>
        <taxon>Anthozoa</taxon>
        <taxon>Hexacorallia</taxon>
        <taxon>Scleractinia</taxon>
        <taxon>Astrocoeniina</taxon>
        <taxon>Pocilloporidae</taxon>
        <taxon>Pocillopora</taxon>
    </lineage>
</organism>
<dbReference type="EMBL" id="RCHS01003631">
    <property type="protein sequence ID" value="RMX40440.1"/>
    <property type="molecule type" value="Genomic_DNA"/>
</dbReference>
<dbReference type="OrthoDB" id="5989621at2759"/>
<feature type="compositionally biased region" description="Basic and acidic residues" evidence="2">
    <location>
        <begin position="30"/>
        <end position="48"/>
    </location>
</feature>
<feature type="compositionally biased region" description="Basic and acidic residues" evidence="2">
    <location>
        <begin position="364"/>
        <end position="373"/>
    </location>
</feature>
<feature type="region of interest" description="Disordered" evidence="2">
    <location>
        <begin position="237"/>
        <end position="323"/>
    </location>
</feature>
<feature type="compositionally biased region" description="Basic and acidic residues" evidence="2">
    <location>
        <begin position="240"/>
        <end position="249"/>
    </location>
</feature>
<protein>
    <submittedName>
        <fullName evidence="3">Uncharacterized protein</fullName>
    </submittedName>
</protein>
<sequence>MEDDLDERSAEFSDKFEKYQFDVKGDQWNKEVRGKKDFSASSEYHSREQVQSATVSVSNGDTMEGSSREFTNGHASRTSDKNENGSATSLDQEESDFASSKTQPEELRQLCDVLMEERDKATASLRERSDEVLRLRKRAVESGHEKSDLKIRLAEVQSHAEQLEEDLTSVKEENERLKAEIDRLRNRIDELEVESANLKDKFKAREDHCDVADGKITTIDSVSADLALQALEESVCVASEEEKDKKQQELDNSAIANKGTTGLEAQQIEEEVSSFAAPEETPPATESEIARDETACVASEEEEVKNKQEPEHPVNASEGTIGVEVERTVKEVISFAEPEETSAVTESEIARDESVCVVSEEEEEVRKQQEFEHPVIATKATTGPEAQQTDEEVSAFVPSKETPIATESEVVVKRRETWRTTPNYYRHSFAGSLPRPFHSVEMHSQHSLDHSSKHERSESVHSDASGESESDVQAPPSIPSFMRRRVEKPFVKSAGLSPVQFNYQPLPVSISNKRGSWLGETRARSDSLPTAHEYSSDSESSGVVTKSPCEWVEREQVANTLNSALVEIDGVNGSDNANEFGRSIDFDAQPPQYAENIRDSSMDLAPSGHGNGSEVVQHNGETELDKEEKEKREHVSDLVTLWNSRTELEVFEI</sequence>
<reference evidence="3 4" key="1">
    <citation type="journal article" date="2018" name="Sci. Rep.">
        <title>Comparative analysis of the Pocillopora damicornis genome highlights role of immune system in coral evolution.</title>
        <authorList>
            <person name="Cunning R."/>
            <person name="Bay R.A."/>
            <person name="Gillette P."/>
            <person name="Baker A.C."/>
            <person name="Traylor-Knowles N."/>
        </authorList>
    </citation>
    <scope>NUCLEOTIDE SEQUENCE [LARGE SCALE GENOMIC DNA]</scope>
    <source>
        <strain evidence="3">RSMAS</strain>
        <tissue evidence="3">Whole animal</tissue>
    </source>
</reference>
<feature type="compositionally biased region" description="Polar residues" evidence="2">
    <location>
        <begin position="250"/>
        <end position="264"/>
    </location>
</feature>
<accession>A0A3M6TGE7</accession>
<feature type="compositionally biased region" description="Basic and acidic residues" evidence="2">
    <location>
        <begin position="620"/>
        <end position="635"/>
    </location>
</feature>
<comment type="caution">
    <text evidence="3">The sequence shown here is derived from an EMBL/GenBank/DDBJ whole genome shotgun (WGS) entry which is preliminary data.</text>
</comment>
<feature type="compositionally biased region" description="Basic and acidic residues" evidence="2">
    <location>
        <begin position="438"/>
        <end position="461"/>
    </location>
</feature>
<evidence type="ECO:0000256" key="1">
    <source>
        <dbReference type="SAM" id="Coils"/>
    </source>
</evidence>
<evidence type="ECO:0000313" key="3">
    <source>
        <dbReference type="EMBL" id="RMX40440.1"/>
    </source>
</evidence>
<feature type="region of interest" description="Disordered" evidence="2">
    <location>
        <begin position="600"/>
        <end position="635"/>
    </location>
</feature>
<feature type="coiled-coil region" evidence="1">
    <location>
        <begin position="146"/>
        <end position="208"/>
    </location>
</feature>
<feature type="region of interest" description="Disordered" evidence="2">
    <location>
        <begin position="30"/>
        <end position="109"/>
    </location>
</feature>
<dbReference type="AlphaFoldDB" id="A0A3M6TGE7"/>
<proteinExistence type="predicted"/>
<feature type="region of interest" description="Disordered" evidence="2">
    <location>
        <begin position="521"/>
        <end position="543"/>
    </location>
</feature>
<name>A0A3M6TGE7_POCDA</name>
<feature type="region of interest" description="Disordered" evidence="2">
    <location>
        <begin position="423"/>
        <end position="483"/>
    </location>
</feature>
<feature type="region of interest" description="Disordered" evidence="2">
    <location>
        <begin position="360"/>
        <end position="403"/>
    </location>
</feature>
<feature type="compositionally biased region" description="Polar residues" evidence="2">
    <location>
        <begin position="49"/>
        <end position="76"/>
    </location>
</feature>
<dbReference type="Proteomes" id="UP000275408">
    <property type="component" value="Unassembled WGS sequence"/>
</dbReference>
<feature type="compositionally biased region" description="Low complexity" evidence="2">
    <location>
        <begin position="276"/>
        <end position="286"/>
    </location>
</feature>
<evidence type="ECO:0000256" key="2">
    <source>
        <dbReference type="SAM" id="MobiDB-lite"/>
    </source>
</evidence>
<evidence type="ECO:0000313" key="4">
    <source>
        <dbReference type="Proteomes" id="UP000275408"/>
    </source>
</evidence>
<keyword evidence="1" id="KW-0175">Coiled coil</keyword>
<gene>
    <name evidence="3" type="ORF">pdam_00009463</name>
</gene>